<dbReference type="Pfam" id="PF19674">
    <property type="entry name" value="DUF6177"/>
    <property type="match status" value="1"/>
</dbReference>
<dbReference type="EMBL" id="AP027732">
    <property type="protein sequence ID" value="BDZ50327.1"/>
    <property type="molecule type" value="Genomic_DNA"/>
</dbReference>
<reference evidence="2" key="1">
    <citation type="journal article" date="2019" name="Int. J. Syst. Evol. Microbiol.">
        <title>The Global Catalogue of Microorganisms (GCM) 10K type strain sequencing project: providing services to taxonomists for standard genome sequencing and annotation.</title>
        <authorList>
            <consortium name="The Broad Institute Genomics Platform"/>
            <consortium name="The Broad Institute Genome Sequencing Center for Infectious Disease"/>
            <person name="Wu L."/>
            <person name="Ma J."/>
        </authorList>
    </citation>
    <scope>NUCLEOTIDE SEQUENCE [LARGE SCALE GENOMIC DNA]</scope>
    <source>
        <strain evidence="2">NBRC 108728</strain>
    </source>
</reference>
<sequence>MTAPFHPLADAVHDTFVHVETRSEVVALGPLEADLFVRAARAGLRVVLVSDEWTRLTDAYRDVLAETDGRWVVRDGDGHFRNGITGRELADITDALTPGPGEVSQRFLALEQPDQTQFVVSASLRHRPTAQTRLGRASEVFAALGGARAPGGWGTHEPVEAPWDKGVLTAYARSRMPADTRLVVTGTPEHPFSGSITSRRTEQGVEELVTGVIGVGEPGSADVTRAFEASRSILLELCASALPLVATIFARVGRGDLTTRPFLRQDPEPVALLIGAPAVRALGLDPAEQAAEFGAVAGAVRASRPSSTDSEIFRSAAETRAGRDSTRCSTRSVASDSNSSPDCGWEEARMPREFVLLSPAMPGDAAFRAAGTSAGEPVSLTLDSGGLLARFHTRALDPLVTVLHPRRITSGPEIDRLLPSHPPLPTPPAEGFWWTDVVVPWGPAEAGGVAVAVALAESLDGVLVDRAAPVG</sequence>
<evidence type="ECO:0000313" key="1">
    <source>
        <dbReference type="EMBL" id="BDZ50327.1"/>
    </source>
</evidence>
<dbReference type="InterPro" id="IPR046175">
    <property type="entry name" value="DUF6177"/>
</dbReference>
<accession>A0ABN6Y2L1</accession>
<proteinExistence type="predicted"/>
<gene>
    <name evidence="1" type="ORF">GCM10025867_25680</name>
</gene>
<evidence type="ECO:0000313" key="2">
    <source>
        <dbReference type="Proteomes" id="UP001321486"/>
    </source>
</evidence>
<dbReference type="Proteomes" id="UP001321486">
    <property type="component" value="Chromosome"/>
</dbReference>
<name>A0ABN6Y2L1_9MICO</name>
<dbReference type="RefSeq" id="WP_286343378.1">
    <property type="nucleotide sequence ID" value="NZ_AP027732.1"/>
</dbReference>
<organism evidence="1 2">
    <name type="scientific">Frondihabitans sucicola</name>
    <dbReference type="NCBI Taxonomy" id="1268041"/>
    <lineage>
        <taxon>Bacteria</taxon>
        <taxon>Bacillati</taxon>
        <taxon>Actinomycetota</taxon>
        <taxon>Actinomycetes</taxon>
        <taxon>Micrococcales</taxon>
        <taxon>Microbacteriaceae</taxon>
        <taxon>Frondihabitans</taxon>
    </lineage>
</organism>
<keyword evidence="2" id="KW-1185">Reference proteome</keyword>
<protein>
    <submittedName>
        <fullName evidence="1">Uncharacterized protein</fullName>
    </submittedName>
</protein>